<evidence type="ECO:0000256" key="2">
    <source>
        <dbReference type="ARBA" id="ARBA00022792"/>
    </source>
</evidence>
<dbReference type="AlphaFoldDB" id="A0A0L0TBJ4"/>
<dbReference type="Pfam" id="PF00494">
    <property type="entry name" value="SQS_PSY"/>
    <property type="match status" value="1"/>
</dbReference>
<evidence type="ECO:0000256" key="6">
    <source>
        <dbReference type="ARBA" id="ARBA00038273"/>
    </source>
</evidence>
<dbReference type="GO" id="GO:0032981">
    <property type="term" value="P:mitochondrial respiratory chain complex I assembly"/>
    <property type="evidence" value="ECO:0007669"/>
    <property type="project" value="TreeGrafter"/>
</dbReference>
<proteinExistence type="inferred from homology"/>
<dbReference type="OrthoDB" id="270318at2759"/>
<evidence type="ECO:0000256" key="3">
    <source>
        <dbReference type="ARBA" id="ARBA00022946"/>
    </source>
</evidence>
<reference evidence="7 8" key="1">
    <citation type="submission" date="2009-11" db="EMBL/GenBank/DDBJ databases">
        <title>Annotation of Allomyces macrogynus ATCC 38327.</title>
        <authorList>
            <consortium name="The Broad Institute Genome Sequencing Platform"/>
            <person name="Russ C."/>
            <person name="Cuomo C."/>
            <person name="Burger G."/>
            <person name="Gray M.W."/>
            <person name="Holland P.W.H."/>
            <person name="King N."/>
            <person name="Lang F.B.F."/>
            <person name="Roger A.J."/>
            <person name="Ruiz-Trillo I."/>
            <person name="Young S.K."/>
            <person name="Zeng Q."/>
            <person name="Gargeya S."/>
            <person name="Fitzgerald M."/>
            <person name="Haas B."/>
            <person name="Abouelleil A."/>
            <person name="Alvarado L."/>
            <person name="Arachchi H.M."/>
            <person name="Berlin A."/>
            <person name="Chapman S.B."/>
            <person name="Gearin G."/>
            <person name="Goldberg J."/>
            <person name="Griggs A."/>
            <person name="Gujja S."/>
            <person name="Hansen M."/>
            <person name="Heiman D."/>
            <person name="Howarth C."/>
            <person name="Larimer J."/>
            <person name="Lui A."/>
            <person name="MacDonald P.J.P."/>
            <person name="McCowen C."/>
            <person name="Montmayeur A."/>
            <person name="Murphy C."/>
            <person name="Neiman D."/>
            <person name="Pearson M."/>
            <person name="Priest M."/>
            <person name="Roberts A."/>
            <person name="Saif S."/>
            <person name="Shea T."/>
            <person name="Sisk P."/>
            <person name="Stolte C."/>
            <person name="Sykes S."/>
            <person name="Wortman J."/>
            <person name="Nusbaum C."/>
            <person name="Birren B."/>
        </authorList>
    </citation>
    <scope>NUCLEOTIDE SEQUENCE [LARGE SCALE GENOMIC DNA]</scope>
    <source>
        <strain evidence="7 8">ATCC 38327</strain>
    </source>
</reference>
<organism evidence="7 8">
    <name type="scientific">Allomyces macrogynus (strain ATCC 38327)</name>
    <name type="common">Allomyces javanicus var. macrogynus</name>
    <dbReference type="NCBI Taxonomy" id="578462"/>
    <lineage>
        <taxon>Eukaryota</taxon>
        <taxon>Fungi</taxon>
        <taxon>Fungi incertae sedis</taxon>
        <taxon>Blastocladiomycota</taxon>
        <taxon>Blastocladiomycetes</taxon>
        <taxon>Blastocladiales</taxon>
        <taxon>Blastocladiaceae</taxon>
        <taxon>Allomyces</taxon>
    </lineage>
</organism>
<keyword evidence="5" id="KW-0472">Membrane</keyword>
<dbReference type="SUPFAM" id="SSF48576">
    <property type="entry name" value="Terpenoid synthases"/>
    <property type="match status" value="1"/>
</dbReference>
<sequence>MILPGITRSAAARSAHGSSVGAKAALKQLSRAASTASPSGGRSMTFTKSAEYCRDLVAKNDHDHYLASLFLPSNLRPYSWALRAFNYELATIRDNARDDTLGRIRFQFWRDTVDKIYQGNPPEQPIAIVLAAAMHEGGLSAHRLKRIINGREENFLTRQYSSIDALEEYAESTASALLYLHLELLGVKSLEIDHIASHIGKAQGIATLLRGTPFHLRSRHFYLPSDVCAKHSVVTEKVMREGPSEELSAAVFEIATRANDHLITARSHMKSSVVTKDAFPALMPAIPTAKWLQRLEKHDFNLFDSRVHQRDALLPLSLWISKYTCKF</sequence>
<comment type="subcellular location">
    <subcellularLocation>
        <location evidence="1">Mitochondrion inner membrane</location>
    </subcellularLocation>
</comment>
<dbReference type="InterPro" id="IPR002060">
    <property type="entry name" value="Squ/phyt_synthse"/>
</dbReference>
<dbReference type="VEuPathDB" id="FungiDB:AMAG_16660"/>
<dbReference type="eggNOG" id="KOG4411">
    <property type="taxonomic scope" value="Eukaryota"/>
</dbReference>
<protein>
    <recommendedName>
        <fullName evidence="9">Squalene/phytoene synthase</fullName>
    </recommendedName>
</protein>
<dbReference type="InterPro" id="IPR008949">
    <property type="entry name" value="Isoprenoid_synthase_dom_sf"/>
</dbReference>
<name>A0A0L0TBJ4_ALLM3</name>
<gene>
    <name evidence="7" type="ORF">AMAG_16660</name>
</gene>
<dbReference type="PANTHER" id="PTHR21181:SF13">
    <property type="entry name" value="NADH DEHYDROGENASE (UBIQUINONE) COMPLEX I, ASSEMBLY FACTOR 6"/>
    <property type="match status" value="1"/>
</dbReference>
<keyword evidence="3" id="KW-0809">Transit peptide</keyword>
<evidence type="ECO:0000313" key="7">
    <source>
        <dbReference type="EMBL" id="KNE72173.1"/>
    </source>
</evidence>
<accession>A0A0L0TBJ4</accession>
<evidence type="ECO:0000256" key="5">
    <source>
        <dbReference type="ARBA" id="ARBA00023136"/>
    </source>
</evidence>
<dbReference type="Proteomes" id="UP000054350">
    <property type="component" value="Unassembled WGS sequence"/>
</dbReference>
<comment type="similarity">
    <text evidence="6">Belongs to the NDUFAF6 family.</text>
</comment>
<dbReference type="EMBL" id="GG745377">
    <property type="protein sequence ID" value="KNE72173.1"/>
    <property type="molecule type" value="Genomic_DNA"/>
</dbReference>
<keyword evidence="2" id="KW-0999">Mitochondrion inner membrane</keyword>
<keyword evidence="8" id="KW-1185">Reference proteome</keyword>
<evidence type="ECO:0000256" key="4">
    <source>
        <dbReference type="ARBA" id="ARBA00023128"/>
    </source>
</evidence>
<evidence type="ECO:0008006" key="9">
    <source>
        <dbReference type="Google" id="ProtNLM"/>
    </source>
</evidence>
<reference evidence="8" key="2">
    <citation type="submission" date="2009-11" db="EMBL/GenBank/DDBJ databases">
        <title>The Genome Sequence of Allomyces macrogynus strain ATCC 38327.</title>
        <authorList>
            <consortium name="The Broad Institute Genome Sequencing Platform"/>
            <person name="Russ C."/>
            <person name="Cuomo C."/>
            <person name="Shea T."/>
            <person name="Young S.K."/>
            <person name="Zeng Q."/>
            <person name="Koehrsen M."/>
            <person name="Haas B."/>
            <person name="Borodovsky M."/>
            <person name="Guigo R."/>
            <person name="Alvarado L."/>
            <person name="Berlin A."/>
            <person name="Borenstein D."/>
            <person name="Chen Z."/>
            <person name="Engels R."/>
            <person name="Freedman E."/>
            <person name="Gellesch M."/>
            <person name="Goldberg J."/>
            <person name="Griggs A."/>
            <person name="Gujja S."/>
            <person name="Heiman D."/>
            <person name="Hepburn T."/>
            <person name="Howarth C."/>
            <person name="Jen D."/>
            <person name="Larson L."/>
            <person name="Lewis B."/>
            <person name="Mehta T."/>
            <person name="Park D."/>
            <person name="Pearson M."/>
            <person name="Roberts A."/>
            <person name="Saif S."/>
            <person name="Shenoy N."/>
            <person name="Sisk P."/>
            <person name="Stolte C."/>
            <person name="Sykes S."/>
            <person name="Walk T."/>
            <person name="White J."/>
            <person name="Yandava C."/>
            <person name="Burger G."/>
            <person name="Gray M.W."/>
            <person name="Holland P.W.H."/>
            <person name="King N."/>
            <person name="Lang F.B.F."/>
            <person name="Roger A.J."/>
            <person name="Ruiz-Trillo I."/>
            <person name="Lander E."/>
            <person name="Nusbaum C."/>
        </authorList>
    </citation>
    <scope>NUCLEOTIDE SEQUENCE [LARGE SCALE GENOMIC DNA]</scope>
    <source>
        <strain evidence="8">ATCC 38327</strain>
    </source>
</reference>
<dbReference type="STRING" id="578462.A0A0L0TBJ4"/>
<keyword evidence="4" id="KW-0496">Mitochondrion</keyword>
<dbReference type="GO" id="GO:0005743">
    <property type="term" value="C:mitochondrial inner membrane"/>
    <property type="evidence" value="ECO:0007669"/>
    <property type="project" value="UniProtKB-SubCell"/>
</dbReference>
<dbReference type="PANTHER" id="PTHR21181">
    <property type="match status" value="1"/>
</dbReference>
<evidence type="ECO:0000313" key="8">
    <source>
        <dbReference type="Proteomes" id="UP000054350"/>
    </source>
</evidence>
<dbReference type="Gene3D" id="1.10.600.10">
    <property type="entry name" value="Farnesyl Diphosphate Synthase"/>
    <property type="match status" value="1"/>
</dbReference>
<dbReference type="OMA" id="MINAREQ"/>
<evidence type="ECO:0000256" key="1">
    <source>
        <dbReference type="ARBA" id="ARBA00004273"/>
    </source>
</evidence>